<dbReference type="AlphaFoldDB" id="A0A5Q3Q3F3"/>
<feature type="transmembrane region" description="Helical" evidence="5">
    <location>
        <begin position="297"/>
        <end position="314"/>
    </location>
</feature>
<evidence type="ECO:0000256" key="3">
    <source>
        <dbReference type="ARBA" id="ARBA00022989"/>
    </source>
</evidence>
<comment type="subcellular location">
    <subcellularLocation>
        <location evidence="1">Membrane</location>
        <topology evidence="1">Multi-pass membrane protein</topology>
    </subcellularLocation>
</comment>
<feature type="transmembrane region" description="Helical" evidence="5">
    <location>
        <begin position="105"/>
        <end position="126"/>
    </location>
</feature>
<dbReference type="InterPro" id="IPR038665">
    <property type="entry name" value="Voltage-dep_anion_channel_sf"/>
</dbReference>
<dbReference type="GO" id="GO:0055085">
    <property type="term" value="P:transmembrane transport"/>
    <property type="evidence" value="ECO:0007669"/>
    <property type="project" value="InterPro"/>
</dbReference>
<gene>
    <name evidence="6" type="ORF">GIY23_05940</name>
</gene>
<keyword evidence="2 5" id="KW-0812">Transmembrane</keyword>
<dbReference type="EMBL" id="CP045929">
    <property type="protein sequence ID" value="QGK69138.1"/>
    <property type="molecule type" value="Genomic_DNA"/>
</dbReference>
<feature type="transmembrane region" description="Helical" evidence="5">
    <location>
        <begin position="78"/>
        <end position="99"/>
    </location>
</feature>
<keyword evidence="7" id="KW-1185">Reference proteome</keyword>
<feature type="transmembrane region" description="Helical" evidence="5">
    <location>
        <begin position="162"/>
        <end position="185"/>
    </location>
</feature>
<evidence type="ECO:0000256" key="5">
    <source>
        <dbReference type="SAM" id="Phobius"/>
    </source>
</evidence>
<reference evidence="7" key="1">
    <citation type="submission" date="2019-11" db="EMBL/GenBank/DDBJ databases">
        <title>The complete genome sequence of Saccharopolyspora sp. E2A.</title>
        <authorList>
            <person name="Zhang G."/>
        </authorList>
    </citation>
    <scope>NUCLEOTIDE SEQUENCE [LARGE SCALE GENOMIC DNA]</scope>
    <source>
        <strain evidence="7">E2A</strain>
    </source>
</reference>
<proteinExistence type="predicted"/>
<feature type="transmembrane region" description="Helical" evidence="5">
    <location>
        <begin position="269"/>
        <end position="291"/>
    </location>
</feature>
<name>A0A5Q3Q3F3_9PSEU</name>
<evidence type="ECO:0000256" key="1">
    <source>
        <dbReference type="ARBA" id="ARBA00004141"/>
    </source>
</evidence>
<evidence type="ECO:0000313" key="6">
    <source>
        <dbReference type="EMBL" id="QGK69138.1"/>
    </source>
</evidence>
<sequence>MPDVARLSRDRLRALPPEAGAVVMGLGVVALDSRHLGLPAVWWSLLVTAALAWLVLMSAFVQRFVTDRSRLTAEAARPAALTVAASTGVLGLGACAVGAGVLASGLLVVAVACWLVVLPRVLAVGWRPEAAPFVGGWFLLCVASQSVAALAAHLAVLTRAVWLLPLSAAAMLVGLALYWFVLSRFDLRQIRTGQGDHWVAGGALAISVVSIASLTEALRDLHVAEFFAVIGTAAALVLLTATVCWYLVLLVAECVTPRLRYDLRRWATVFPLGMTCAAGSATATVSGVTALSVGAQVLFWPALIVLCLTGWGALRRVWTSPR</sequence>
<dbReference type="Pfam" id="PF03595">
    <property type="entry name" value="SLAC1"/>
    <property type="match status" value="1"/>
</dbReference>
<dbReference type="Gene3D" id="1.50.10.150">
    <property type="entry name" value="Voltage-dependent anion channel"/>
    <property type="match status" value="1"/>
</dbReference>
<dbReference type="GO" id="GO:0016020">
    <property type="term" value="C:membrane"/>
    <property type="evidence" value="ECO:0007669"/>
    <property type="project" value="UniProtKB-SubCell"/>
</dbReference>
<evidence type="ECO:0000256" key="2">
    <source>
        <dbReference type="ARBA" id="ARBA00022692"/>
    </source>
</evidence>
<keyword evidence="4 5" id="KW-0472">Membrane</keyword>
<feature type="transmembrane region" description="Helical" evidence="5">
    <location>
        <begin position="197"/>
        <end position="214"/>
    </location>
</feature>
<evidence type="ECO:0000256" key="4">
    <source>
        <dbReference type="ARBA" id="ARBA00023136"/>
    </source>
</evidence>
<feature type="transmembrane region" description="Helical" evidence="5">
    <location>
        <begin position="226"/>
        <end position="248"/>
    </location>
</feature>
<protein>
    <recommendedName>
        <fullName evidence="8">Tellurite resistance protein permease</fullName>
    </recommendedName>
</protein>
<keyword evidence="3 5" id="KW-1133">Transmembrane helix</keyword>
<feature type="transmembrane region" description="Helical" evidence="5">
    <location>
        <begin position="133"/>
        <end position="156"/>
    </location>
</feature>
<evidence type="ECO:0000313" key="7">
    <source>
        <dbReference type="Proteomes" id="UP000371041"/>
    </source>
</evidence>
<accession>A0A5Q3Q3F3</accession>
<dbReference type="KEGG" id="sace:GIY23_05940"/>
<organism evidence="6 7">
    <name type="scientific">Allosaccharopolyspora coralli</name>
    <dbReference type="NCBI Taxonomy" id="2665642"/>
    <lineage>
        <taxon>Bacteria</taxon>
        <taxon>Bacillati</taxon>
        <taxon>Actinomycetota</taxon>
        <taxon>Actinomycetes</taxon>
        <taxon>Pseudonocardiales</taxon>
        <taxon>Pseudonocardiaceae</taxon>
        <taxon>Allosaccharopolyspora</taxon>
    </lineage>
</organism>
<dbReference type="Proteomes" id="UP000371041">
    <property type="component" value="Chromosome"/>
</dbReference>
<dbReference type="RefSeq" id="WP_154075739.1">
    <property type="nucleotide sequence ID" value="NZ_CP045929.1"/>
</dbReference>
<dbReference type="InterPro" id="IPR004695">
    <property type="entry name" value="SLAC1/Mae1/Ssu1/TehA"/>
</dbReference>
<feature type="transmembrane region" description="Helical" evidence="5">
    <location>
        <begin position="43"/>
        <end position="66"/>
    </location>
</feature>
<evidence type="ECO:0008006" key="8">
    <source>
        <dbReference type="Google" id="ProtNLM"/>
    </source>
</evidence>